<reference evidence="2 3" key="1">
    <citation type="submission" date="2024-02" db="EMBL/GenBank/DDBJ databases">
        <authorList>
            <person name="Chen Y."/>
            <person name="Shah S."/>
            <person name="Dougan E. K."/>
            <person name="Thang M."/>
            <person name="Chan C."/>
        </authorList>
    </citation>
    <scope>NUCLEOTIDE SEQUENCE [LARGE SCALE GENOMIC DNA]</scope>
</reference>
<proteinExistence type="predicted"/>
<evidence type="ECO:0000313" key="2">
    <source>
        <dbReference type="EMBL" id="CAK9028445.1"/>
    </source>
</evidence>
<dbReference type="PANTHER" id="PTHR35748:SF1">
    <property type="entry name" value="OS05G0358400 PROTEIN"/>
    <property type="match status" value="1"/>
</dbReference>
<dbReference type="Proteomes" id="UP001642484">
    <property type="component" value="Unassembled WGS sequence"/>
</dbReference>
<sequence length="299" mass="33972">MPQTKAIKYYLLALLEVKWTLTEADAYTLSSSSDAAEEAETLVVLASKDDFAQLSNCFPKGIDGTFPVLRPWHWQVTIIGFGSLLSKRSAMLTTPSMQGFQYVRVKGYQRQFAHPAPIFFERGKYPGIAKPETKEIASLSTRQSTESSFVACAYQIPKSEWEPLASREEEFEFIEAAFEPLEEGAPSLGRNVGLMCTRSTDEKLKTLPIWQRYEKCLKPFSEVKVWSWEPDSGIRPCPVYCRHCVLATQKEGVPDYVSNSFLDETFLVDGKTTLREYLEKNPHVMASEPPEEFRERYSG</sequence>
<feature type="chain" id="PRO_5046807547" description="Gamma-glutamylcyclotransferase" evidence="1">
    <location>
        <begin position="27"/>
        <end position="299"/>
    </location>
</feature>
<evidence type="ECO:0000256" key="1">
    <source>
        <dbReference type="SAM" id="SignalP"/>
    </source>
</evidence>
<dbReference type="EMBL" id="CAXAMN010009369">
    <property type="protein sequence ID" value="CAK9028445.1"/>
    <property type="molecule type" value="Genomic_DNA"/>
</dbReference>
<feature type="signal peptide" evidence="1">
    <location>
        <begin position="1"/>
        <end position="26"/>
    </location>
</feature>
<keyword evidence="1" id="KW-0732">Signal</keyword>
<comment type="caution">
    <text evidence="2">The sequence shown here is derived from an EMBL/GenBank/DDBJ whole genome shotgun (WGS) entry which is preliminary data.</text>
</comment>
<gene>
    <name evidence="2" type="ORF">CCMP2556_LOCUS17107</name>
</gene>
<dbReference type="PROSITE" id="PS00430">
    <property type="entry name" value="TONB_DEPENDENT_REC_1"/>
    <property type="match status" value="1"/>
</dbReference>
<name>A0ABP0KQC8_9DINO</name>
<evidence type="ECO:0008006" key="4">
    <source>
        <dbReference type="Google" id="ProtNLM"/>
    </source>
</evidence>
<accession>A0ABP0KQC8</accession>
<organism evidence="2 3">
    <name type="scientific">Durusdinium trenchii</name>
    <dbReference type="NCBI Taxonomy" id="1381693"/>
    <lineage>
        <taxon>Eukaryota</taxon>
        <taxon>Sar</taxon>
        <taxon>Alveolata</taxon>
        <taxon>Dinophyceae</taxon>
        <taxon>Suessiales</taxon>
        <taxon>Symbiodiniaceae</taxon>
        <taxon>Durusdinium</taxon>
    </lineage>
</organism>
<keyword evidence="3" id="KW-1185">Reference proteome</keyword>
<dbReference type="PANTHER" id="PTHR35748">
    <property type="entry name" value="OS05G0358400 PROTEIN"/>
    <property type="match status" value="1"/>
</dbReference>
<protein>
    <recommendedName>
        <fullName evidence="4">Gamma-glutamylcyclotransferase</fullName>
    </recommendedName>
</protein>
<dbReference type="InterPro" id="IPR010916">
    <property type="entry name" value="TonB_box_CS"/>
</dbReference>
<evidence type="ECO:0000313" key="3">
    <source>
        <dbReference type="Proteomes" id="UP001642484"/>
    </source>
</evidence>